<proteinExistence type="predicted"/>
<evidence type="ECO:0000313" key="3">
    <source>
        <dbReference type="Proteomes" id="UP000067626"/>
    </source>
</evidence>
<reference evidence="2 3" key="1">
    <citation type="submission" date="2015-07" db="EMBL/GenBank/DDBJ databases">
        <title>Genome analysis of myxobacterium Chondromyces crocatus Cm c5 reveals a high potential for natural compound synthesis and the genetic basis for the loss of fruiting body formation.</title>
        <authorList>
            <person name="Zaburannyi N."/>
            <person name="Bunk B."/>
            <person name="Maier J."/>
            <person name="Overmann J."/>
            <person name="Mueller R."/>
        </authorList>
    </citation>
    <scope>NUCLEOTIDE SEQUENCE [LARGE SCALE GENOMIC DNA]</scope>
    <source>
        <strain evidence="2 3">Cm c5</strain>
    </source>
</reference>
<keyword evidence="3" id="KW-1185">Reference proteome</keyword>
<sequence length="116" mass="12502">MRMDQVGPGQPGEVALASQRGVQREDFRERAPDFRNSAGTALTLKVPEGGAPAVRRARGGSDAGWMWDRASGLPFRPEVQRREGNAEGLGARVRLADPSLGETDGDGSPLVREEYL</sequence>
<feature type="region of interest" description="Disordered" evidence="1">
    <location>
        <begin position="1"/>
        <end position="33"/>
    </location>
</feature>
<organism evidence="2 3">
    <name type="scientific">Chondromyces crocatus</name>
    <dbReference type="NCBI Taxonomy" id="52"/>
    <lineage>
        <taxon>Bacteria</taxon>
        <taxon>Pseudomonadati</taxon>
        <taxon>Myxococcota</taxon>
        <taxon>Polyangia</taxon>
        <taxon>Polyangiales</taxon>
        <taxon>Polyangiaceae</taxon>
        <taxon>Chondromyces</taxon>
    </lineage>
</organism>
<gene>
    <name evidence="2" type="ORF">CMC5_005400</name>
</gene>
<feature type="region of interest" description="Disordered" evidence="1">
    <location>
        <begin position="76"/>
        <end position="116"/>
    </location>
</feature>
<dbReference type="AlphaFoldDB" id="A0A0K1E6U8"/>
<feature type="compositionally biased region" description="Basic and acidic residues" evidence="1">
    <location>
        <begin position="22"/>
        <end position="33"/>
    </location>
</feature>
<evidence type="ECO:0000313" key="2">
    <source>
        <dbReference type="EMBL" id="AKT36427.1"/>
    </source>
</evidence>
<accession>A0A0K1E6U8</accession>
<name>A0A0K1E6U8_CHOCO</name>
<dbReference type="Proteomes" id="UP000067626">
    <property type="component" value="Chromosome"/>
</dbReference>
<dbReference type="EMBL" id="CP012159">
    <property type="protein sequence ID" value="AKT36427.1"/>
    <property type="molecule type" value="Genomic_DNA"/>
</dbReference>
<protein>
    <submittedName>
        <fullName evidence="2">Uncharacterized protein</fullName>
    </submittedName>
</protein>
<dbReference type="KEGG" id="ccro:CMC5_005400"/>
<evidence type="ECO:0000256" key="1">
    <source>
        <dbReference type="SAM" id="MobiDB-lite"/>
    </source>
</evidence>